<organism evidence="1 2">
    <name type="scientific">Mortierella alpina</name>
    <name type="common">Oleaginous fungus</name>
    <name type="synonym">Mortierella renispora</name>
    <dbReference type="NCBI Taxonomy" id="64518"/>
    <lineage>
        <taxon>Eukaryota</taxon>
        <taxon>Fungi</taxon>
        <taxon>Fungi incertae sedis</taxon>
        <taxon>Mucoromycota</taxon>
        <taxon>Mortierellomycotina</taxon>
        <taxon>Mortierellomycetes</taxon>
        <taxon>Mortierellales</taxon>
        <taxon>Mortierellaceae</taxon>
        <taxon>Mortierella</taxon>
    </lineage>
</organism>
<name>A0A9P6IS07_MORAP</name>
<dbReference type="AlphaFoldDB" id="A0A9P6IS07"/>
<gene>
    <name evidence="1" type="ORF">BGZ70_003947</name>
</gene>
<comment type="caution">
    <text evidence="1">The sequence shown here is derived from an EMBL/GenBank/DDBJ whole genome shotgun (WGS) entry which is preliminary data.</text>
</comment>
<evidence type="ECO:0000313" key="1">
    <source>
        <dbReference type="EMBL" id="KAF9945245.1"/>
    </source>
</evidence>
<keyword evidence="2" id="KW-1185">Reference proteome</keyword>
<evidence type="ECO:0000313" key="2">
    <source>
        <dbReference type="Proteomes" id="UP000738359"/>
    </source>
</evidence>
<proteinExistence type="predicted"/>
<accession>A0A9P6IS07</accession>
<sequence length="393" mass="44124">MLTEFTRLQHWSFVTRDVASPPILPLLHDRTLSSSSLTVNALLSNRMTTLEIRNAGLTDGFQMTAGPDGWSTSTLSRALHDFLCTTPTLRHLIAPTVTYYTEYMDLNRVLVGSRDSHPDTPRSDGRFWACRALETLQLEIRARYEADTLHHSRVIFGYLSKCCPQLVDLQIRRPYLSFWLVSGMCLLSRLHKLERLRLCCRSYTRFDAEVLEWIRREGHPWGKVSPRGVASSSSFVEATKLAWRMMLIRANVGRSRSALSSLSAAAAAATANGPLSHSSAAAATSSASSTTGVSAFSPKVSSLLTNSLAASETMRELSLKDFATLGDMKDIEDLQIERLLQYRLGLPCWPRLESWTIEHDGWFDDGTKIGIERLRPDVEFRFSTRSFHGSEYP</sequence>
<reference evidence="1" key="1">
    <citation type="journal article" date="2020" name="Fungal Divers.">
        <title>Resolving the Mortierellaceae phylogeny through synthesis of multi-gene phylogenetics and phylogenomics.</title>
        <authorList>
            <person name="Vandepol N."/>
            <person name="Liber J."/>
            <person name="Desiro A."/>
            <person name="Na H."/>
            <person name="Kennedy M."/>
            <person name="Barry K."/>
            <person name="Grigoriev I.V."/>
            <person name="Miller A.N."/>
            <person name="O'Donnell K."/>
            <person name="Stajich J.E."/>
            <person name="Bonito G."/>
        </authorList>
    </citation>
    <scope>NUCLEOTIDE SEQUENCE</scope>
    <source>
        <strain evidence="1">CK1249</strain>
    </source>
</reference>
<dbReference type="Proteomes" id="UP000738359">
    <property type="component" value="Unassembled WGS sequence"/>
</dbReference>
<protein>
    <submittedName>
        <fullName evidence="1">Uncharacterized protein</fullName>
    </submittedName>
</protein>
<dbReference type="EMBL" id="JAAAHY010002143">
    <property type="protein sequence ID" value="KAF9945245.1"/>
    <property type="molecule type" value="Genomic_DNA"/>
</dbReference>
<dbReference type="OrthoDB" id="2336258at2759"/>